<dbReference type="InterPro" id="IPR023081">
    <property type="entry name" value="Cell_div_FtsB"/>
</dbReference>
<dbReference type="Pfam" id="PF04977">
    <property type="entry name" value="DivIC"/>
    <property type="match status" value="1"/>
</dbReference>
<dbReference type="AlphaFoldDB" id="A0A1J4S9F0"/>
<keyword evidence="3 8" id="KW-0812">Transmembrane</keyword>
<keyword evidence="1" id="KW-1003">Cell membrane</keyword>
<keyword evidence="4 8" id="KW-1133">Transmembrane helix</keyword>
<evidence type="ECO:0000256" key="3">
    <source>
        <dbReference type="ARBA" id="ARBA00022692"/>
    </source>
</evidence>
<protein>
    <recommendedName>
        <fullName evidence="11">Cell division protein FtsB</fullName>
    </recommendedName>
</protein>
<evidence type="ECO:0000256" key="6">
    <source>
        <dbReference type="ARBA" id="ARBA00023306"/>
    </source>
</evidence>
<evidence type="ECO:0000256" key="7">
    <source>
        <dbReference type="SAM" id="Coils"/>
    </source>
</evidence>
<keyword evidence="5 8" id="KW-0472">Membrane</keyword>
<gene>
    <name evidence="9" type="ORF">AUJ66_07460</name>
</gene>
<comment type="caution">
    <text evidence="9">The sequence shown here is derived from an EMBL/GenBank/DDBJ whole genome shotgun (WGS) entry which is preliminary data.</text>
</comment>
<dbReference type="EMBL" id="MNUO01000114">
    <property type="protein sequence ID" value="OIN96065.1"/>
    <property type="molecule type" value="Genomic_DNA"/>
</dbReference>
<dbReference type="InterPro" id="IPR007060">
    <property type="entry name" value="FtsL/DivIC"/>
</dbReference>
<evidence type="ECO:0000313" key="9">
    <source>
        <dbReference type="EMBL" id="OIN96065.1"/>
    </source>
</evidence>
<dbReference type="GO" id="GO:0043093">
    <property type="term" value="P:FtsZ-dependent cytokinesis"/>
    <property type="evidence" value="ECO:0007669"/>
    <property type="project" value="TreeGrafter"/>
</dbReference>
<dbReference type="STRING" id="1817893.AUJ66_07460"/>
<feature type="coiled-coil region" evidence="7">
    <location>
        <begin position="30"/>
        <end position="64"/>
    </location>
</feature>
<evidence type="ECO:0008006" key="11">
    <source>
        <dbReference type="Google" id="ProtNLM"/>
    </source>
</evidence>
<keyword evidence="7" id="KW-0175">Coiled coil</keyword>
<evidence type="ECO:0000313" key="10">
    <source>
        <dbReference type="Proteomes" id="UP000182278"/>
    </source>
</evidence>
<evidence type="ECO:0000256" key="8">
    <source>
        <dbReference type="SAM" id="Phobius"/>
    </source>
</evidence>
<name>A0A1J4S9F0_9BACT</name>
<dbReference type="PANTHER" id="PTHR37485:SF1">
    <property type="entry name" value="CELL DIVISION PROTEIN FTSB"/>
    <property type="match status" value="1"/>
</dbReference>
<dbReference type="Proteomes" id="UP000182278">
    <property type="component" value="Unassembled WGS sequence"/>
</dbReference>
<dbReference type="GO" id="GO:0030428">
    <property type="term" value="C:cell septum"/>
    <property type="evidence" value="ECO:0007669"/>
    <property type="project" value="TreeGrafter"/>
</dbReference>
<evidence type="ECO:0000256" key="1">
    <source>
        <dbReference type="ARBA" id="ARBA00022475"/>
    </source>
</evidence>
<organism evidence="9 10">
    <name type="scientific">Candidatus Desantisbacteria bacterium CG1_02_38_46</name>
    <dbReference type="NCBI Taxonomy" id="1817893"/>
    <lineage>
        <taxon>Bacteria</taxon>
        <taxon>Candidatus Desantisiibacteriota</taxon>
    </lineage>
</organism>
<keyword evidence="2" id="KW-0132">Cell division</keyword>
<evidence type="ECO:0000256" key="5">
    <source>
        <dbReference type="ARBA" id="ARBA00023136"/>
    </source>
</evidence>
<keyword evidence="6" id="KW-0131">Cell cycle</keyword>
<proteinExistence type="predicted"/>
<evidence type="ECO:0000256" key="4">
    <source>
        <dbReference type="ARBA" id="ARBA00022989"/>
    </source>
</evidence>
<sequence length="89" mass="10525">MKGKFKTFLKLGILFTIACCIILTPGYLKVRSLKKEISQIQEEIKRLQKENESLQIEIEKLENDPFTIEKKAREKLGMIKEGEFKFRFE</sequence>
<feature type="transmembrane region" description="Helical" evidence="8">
    <location>
        <begin position="7"/>
        <end position="28"/>
    </location>
</feature>
<dbReference type="PANTHER" id="PTHR37485">
    <property type="entry name" value="CELL DIVISION PROTEIN FTSB"/>
    <property type="match status" value="1"/>
</dbReference>
<evidence type="ECO:0000256" key="2">
    <source>
        <dbReference type="ARBA" id="ARBA00022618"/>
    </source>
</evidence>
<accession>A0A1J4S9F0</accession>
<reference evidence="9 10" key="1">
    <citation type="journal article" date="2016" name="Environ. Microbiol.">
        <title>Genomic resolution of a cold subsurface aquifer community provides metabolic insights for novel microbes adapted to high CO concentrations.</title>
        <authorList>
            <person name="Probst A.J."/>
            <person name="Castelle C.J."/>
            <person name="Singh A."/>
            <person name="Brown C.T."/>
            <person name="Anantharaman K."/>
            <person name="Sharon I."/>
            <person name="Hug L.A."/>
            <person name="Burstein D."/>
            <person name="Emerson J.B."/>
            <person name="Thomas B.C."/>
            <person name="Banfield J.F."/>
        </authorList>
    </citation>
    <scope>NUCLEOTIDE SEQUENCE [LARGE SCALE GENOMIC DNA]</scope>
    <source>
        <strain evidence="9">CG1_02_38_46</strain>
    </source>
</reference>